<evidence type="ECO:0000313" key="1">
    <source>
        <dbReference type="EMBL" id="WBL34979.1"/>
    </source>
</evidence>
<organism evidence="1 2">
    <name type="scientific">Tepidiforma flava</name>
    <dbReference type="NCBI Taxonomy" id="3004094"/>
    <lineage>
        <taxon>Bacteria</taxon>
        <taxon>Bacillati</taxon>
        <taxon>Chloroflexota</taxon>
        <taxon>Tepidiformia</taxon>
        <taxon>Tepidiformales</taxon>
        <taxon>Tepidiformaceae</taxon>
        <taxon>Tepidiforma</taxon>
    </lineage>
</organism>
<dbReference type="RefSeq" id="WP_270055507.1">
    <property type="nucleotide sequence ID" value="NZ_CP115149.1"/>
</dbReference>
<dbReference type="Proteomes" id="UP001212803">
    <property type="component" value="Chromosome"/>
</dbReference>
<dbReference type="EMBL" id="CP115149">
    <property type="protein sequence ID" value="WBL34979.1"/>
    <property type="molecule type" value="Genomic_DNA"/>
</dbReference>
<gene>
    <name evidence="1" type="ORF">O0235_09250</name>
</gene>
<accession>A0ABY7M2U9</accession>
<keyword evidence="2" id="KW-1185">Reference proteome</keyword>
<reference evidence="1 2" key="1">
    <citation type="journal article" date="2023" name="ISME J.">
        <title>Thermophilic Dehalococcoidia with unusual traits shed light on an unexpected past.</title>
        <authorList>
            <person name="Palmer M."/>
            <person name="Covington J.K."/>
            <person name="Zhou E.M."/>
            <person name="Thomas S.C."/>
            <person name="Habib N."/>
            <person name="Seymour C.O."/>
            <person name="Lai D."/>
            <person name="Johnston J."/>
            <person name="Hashimi A."/>
            <person name="Jiao J.Y."/>
            <person name="Muok A.R."/>
            <person name="Liu L."/>
            <person name="Xian W.D."/>
            <person name="Zhi X.Y."/>
            <person name="Li M.M."/>
            <person name="Silva L.P."/>
            <person name="Bowen B.P."/>
            <person name="Louie K."/>
            <person name="Briegel A."/>
            <person name="Pett-Ridge J."/>
            <person name="Weber P.K."/>
            <person name="Tocheva E.I."/>
            <person name="Woyke T."/>
            <person name="Northen T.R."/>
            <person name="Mayali X."/>
            <person name="Li W.J."/>
            <person name="Hedlund B.P."/>
        </authorList>
    </citation>
    <scope>NUCLEOTIDE SEQUENCE [LARGE SCALE GENOMIC DNA]</scope>
    <source>
        <strain evidence="1 2">YIM 72310</strain>
    </source>
</reference>
<proteinExistence type="predicted"/>
<evidence type="ECO:0000313" key="2">
    <source>
        <dbReference type="Proteomes" id="UP001212803"/>
    </source>
</evidence>
<sequence length="136" mass="14202">MQDIITEEVGPFVAWENWAPLGEVELWAPVEAVEAGPEVVTEALRTAAALLRGEEDPGDGQPRGTAGLEAWAACAGGGYGGGPGGKRLHAGGAAGCPGGWRALPAGRMAAALPAAGEALRRALRGRWRKRRRRSRR</sequence>
<protein>
    <submittedName>
        <fullName evidence="1">Uncharacterized protein</fullName>
    </submittedName>
</protein>
<name>A0ABY7M2U9_9CHLR</name>